<dbReference type="PROSITE" id="PS50928">
    <property type="entry name" value="ABC_TM1"/>
    <property type="match status" value="1"/>
</dbReference>
<dbReference type="PANTHER" id="PTHR43163">
    <property type="entry name" value="DIPEPTIDE TRANSPORT SYSTEM PERMEASE PROTEIN DPPB-RELATED"/>
    <property type="match status" value="1"/>
</dbReference>
<dbReference type="EMBL" id="CP141615">
    <property type="protein sequence ID" value="WRP17599.1"/>
    <property type="molecule type" value="Genomic_DNA"/>
</dbReference>
<keyword evidence="2 7" id="KW-0813">Transport</keyword>
<dbReference type="Pfam" id="PF19300">
    <property type="entry name" value="BPD_transp_1_N"/>
    <property type="match status" value="1"/>
</dbReference>
<feature type="transmembrane region" description="Helical" evidence="7">
    <location>
        <begin position="134"/>
        <end position="156"/>
    </location>
</feature>
<dbReference type="Proteomes" id="UP001332192">
    <property type="component" value="Chromosome"/>
</dbReference>
<name>A0ABZ1BXX0_9FIRM</name>
<dbReference type="InterPro" id="IPR045621">
    <property type="entry name" value="BPD_transp_1_N"/>
</dbReference>
<feature type="transmembrane region" description="Helical" evidence="7">
    <location>
        <begin position="238"/>
        <end position="258"/>
    </location>
</feature>
<gene>
    <name evidence="9" type="ORF">U7230_00850</name>
</gene>
<feature type="domain" description="ABC transmembrane type-1" evidence="8">
    <location>
        <begin position="95"/>
        <end position="302"/>
    </location>
</feature>
<feature type="transmembrane region" description="Helical" evidence="7">
    <location>
        <begin position="99"/>
        <end position="122"/>
    </location>
</feature>
<keyword evidence="3" id="KW-1003">Cell membrane</keyword>
<evidence type="ECO:0000256" key="3">
    <source>
        <dbReference type="ARBA" id="ARBA00022475"/>
    </source>
</evidence>
<dbReference type="InterPro" id="IPR000515">
    <property type="entry name" value="MetI-like"/>
</dbReference>
<dbReference type="Pfam" id="PF00528">
    <property type="entry name" value="BPD_transp_1"/>
    <property type="match status" value="1"/>
</dbReference>
<proteinExistence type="inferred from homology"/>
<dbReference type="InterPro" id="IPR035906">
    <property type="entry name" value="MetI-like_sf"/>
</dbReference>
<protein>
    <submittedName>
        <fullName evidence="9">ABC transporter permease</fullName>
    </submittedName>
</protein>
<evidence type="ECO:0000259" key="8">
    <source>
        <dbReference type="PROSITE" id="PS50928"/>
    </source>
</evidence>
<evidence type="ECO:0000313" key="10">
    <source>
        <dbReference type="Proteomes" id="UP001332192"/>
    </source>
</evidence>
<keyword evidence="5 7" id="KW-1133">Transmembrane helix</keyword>
<evidence type="ECO:0000313" key="9">
    <source>
        <dbReference type="EMBL" id="WRP17599.1"/>
    </source>
</evidence>
<evidence type="ECO:0000256" key="1">
    <source>
        <dbReference type="ARBA" id="ARBA00004651"/>
    </source>
</evidence>
<evidence type="ECO:0000256" key="4">
    <source>
        <dbReference type="ARBA" id="ARBA00022692"/>
    </source>
</evidence>
<dbReference type="SUPFAM" id="SSF161098">
    <property type="entry name" value="MetI-like"/>
    <property type="match status" value="1"/>
</dbReference>
<keyword evidence="10" id="KW-1185">Reference proteome</keyword>
<dbReference type="PANTHER" id="PTHR43163:SF6">
    <property type="entry name" value="DIPEPTIDE TRANSPORT SYSTEM PERMEASE PROTEIN DPPB-RELATED"/>
    <property type="match status" value="1"/>
</dbReference>
<keyword evidence="4 7" id="KW-0812">Transmembrane</keyword>
<dbReference type="CDD" id="cd06261">
    <property type="entry name" value="TM_PBP2"/>
    <property type="match status" value="1"/>
</dbReference>
<sequence length="316" mass="34050">MTRYVLRRLAVMVPVLIGITLLNYAIVNLAPGDAVDLLINPSMSEADRAARRQALGLDQPFFVRYVRWAGETLHGNLGYSYTTSEPVARRIAERVGPSLLLMGTSYLVAYAAALPLGVLSAVHPYTWVDYLSGFAGLLGVSLPTFFLSLVSIYGFALKLGWLPTGGMTTLGGPFDLLDLLRHLALPALVLALSNVGLVLRLVRSSTLEVLRQDYVRTARAKGLPQGAVIFRHALKNSLLPVVTMAGLQLPALIGGAVVTEQVFQWPGMGSLSIQAILQRDYPTLMALNLLAAVAVLAGGLLADVLYAAIDPRIRYE</sequence>
<evidence type="ECO:0000256" key="5">
    <source>
        <dbReference type="ARBA" id="ARBA00022989"/>
    </source>
</evidence>
<keyword evidence="6 7" id="KW-0472">Membrane</keyword>
<comment type="subcellular location">
    <subcellularLocation>
        <location evidence="1 7">Cell membrane</location>
        <topology evidence="1 7">Multi-pass membrane protein</topology>
    </subcellularLocation>
</comment>
<organism evidence="9 10">
    <name type="scientific">Carboxydichorda subterranea</name>
    <dbReference type="NCBI Taxonomy" id="3109565"/>
    <lineage>
        <taxon>Bacteria</taxon>
        <taxon>Bacillati</taxon>
        <taxon>Bacillota</taxon>
        <taxon>Limnochordia</taxon>
        <taxon>Limnochordales</taxon>
        <taxon>Geochordaceae</taxon>
        <taxon>Carboxydichorda</taxon>
    </lineage>
</organism>
<feature type="transmembrane region" description="Helical" evidence="7">
    <location>
        <begin position="183"/>
        <end position="202"/>
    </location>
</feature>
<reference evidence="9 10" key="1">
    <citation type="journal article" date="2024" name="Front. Microbiol.">
        <title>Novel thermophilic genera Geochorda gen. nov. and Carboxydochorda gen. nov. from the deep terrestrial subsurface reveal the ecophysiological diversity in the class Limnochordia.</title>
        <authorList>
            <person name="Karnachuk O.V."/>
            <person name="Lukina A.P."/>
            <person name="Avakyan M.R."/>
            <person name="Kadnikov V.V."/>
            <person name="Begmatov S."/>
            <person name="Beletsky A.V."/>
            <person name="Vlasova K.G."/>
            <person name="Novikov A.A."/>
            <person name="Shcherbakova V.A."/>
            <person name="Mardanov A.V."/>
            <person name="Ravin N.V."/>
        </authorList>
    </citation>
    <scope>NUCLEOTIDE SEQUENCE [LARGE SCALE GENOMIC DNA]</scope>
    <source>
        <strain evidence="9 10">L945</strain>
    </source>
</reference>
<comment type="similarity">
    <text evidence="7">Belongs to the binding-protein-dependent transport system permease family.</text>
</comment>
<evidence type="ECO:0000256" key="6">
    <source>
        <dbReference type="ARBA" id="ARBA00023136"/>
    </source>
</evidence>
<evidence type="ECO:0000256" key="7">
    <source>
        <dbReference type="RuleBase" id="RU363032"/>
    </source>
</evidence>
<dbReference type="Gene3D" id="1.10.3720.10">
    <property type="entry name" value="MetI-like"/>
    <property type="match status" value="1"/>
</dbReference>
<dbReference type="RefSeq" id="WP_324716869.1">
    <property type="nucleotide sequence ID" value="NZ_CP141615.1"/>
</dbReference>
<feature type="transmembrane region" description="Helical" evidence="7">
    <location>
        <begin position="9"/>
        <end position="27"/>
    </location>
</feature>
<feature type="transmembrane region" description="Helical" evidence="7">
    <location>
        <begin position="289"/>
        <end position="309"/>
    </location>
</feature>
<evidence type="ECO:0000256" key="2">
    <source>
        <dbReference type="ARBA" id="ARBA00022448"/>
    </source>
</evidence>
<accession>A0ABZ1BXX0</accession>